<dbReference type="InterPro" id="IPR036380">
    <property type="entry name" value="Isochorismatase-like_sf"/>
</dbReference>
<feature type="domain" description="Isochorismatase-like" evidence="2">
    <location>
        <begin position="6"/>
        <end position="176"/>
    </location>
</feature>
<comment type="caution">
    <text evidence="3">The sequence shown here is derived from an EMBL/GenBank/DDBJ whole genome shotgun (WGS) entry which is preliminary data.</text>
</comment>
<reference evidence="3 4" key="1">
    <citation type="submission" date="2019-10" db="EMBL/GenBank/DDBJ databases">
        <title>Whole genome shotgun sequence of Acrocarpospora pleiomorpha NBRC 16267.</title>
        <authorList>
            <person name="Ichikawa N."/>
            <person name="Kimura A."/>
            <person name="Kitahashi Y."/>
            <person name="Komaki H."/>
            <person name="Oguchi A."/>
        </authorList>
    </citation>
    <scope>NUCLEOTIDE SEQUENCE [LARGE SCALE GENOMIC DNA]</scope>
    <source>
        <strain evidence="3 4">NBRC 16267</strain>
    </source>
</reference>
<keyword evidence="1" id="KW-0378">Hydrolase</keyword>
<evidence type="ECO:0000259" key="2">
    <source>
        <dbReference type="Pfam" id="PF00857"/>
    </source>
</evidence>
<dbReference type="RefSeq" id="WP_218038703.1">
    <property type="nucleotide sequence ID" value="NZ_BLAF01000055.1"/>
</dbReference>
<organism evidence="3 4">
    <name type="scientific">Acrocarpospora pleiomorpha</name>
    <dbReference type="NCBI Taxonomy" id="90975"/>
    <lineage>
        <taxon>Bacteria</taxon>
        <taxon>Bacillati</taxon>
        <taxon>Actinomycetota</taxon>
        <taxon>Actinomycetes</taxon>
        <taxon>Streptosporangiales</taxon>
        <taxon>Streptosporangiaceae</taxon>
        <taxon>Acrocarpospora</taxon>
    </lineage>
</organism>
<dbReference type="GO" id="GO:0008908">
    <property type="term" value="F:isochorismatase activity"/>
    <property type="evidence" value="ECO:0007669"/>
    <property type="project" value="InterPro"/>
</dbReference>
<evidence type="ECO:0000313" key="4">
    <source>
        <dbReference type="Proteomes" id="UP000377595"/>
    </source>
</evidence>
<sequence>MGNRPAVLLIDLFRAFTDPESPLAMPVGELIEPTARLLREARALGVPVVHTIVRYHHDAELGVLGEKNPVLRLLTSDSPLAAVDPRLDPDGADLVVDKKGASAFHASTLRGILNALGVDSVVVAGVSTSGCVRATVVDAIQLGLRPIVVRECTADRSAFAHEIALADIEFRYGDVESLEYVIAGLHGIVGDRKDDDARRN</sequence>
<dbReference type="PRINTS" id="PR01398">
    <property type="entry name" value="ISCHRISMTASE"/>
</dbReference>
<keyword evidence="4" id="KW-1185">Reference proteome</keyword>
<name>A0A5M3XUZ1_9ACTN</name>
<dbReference type="AlphaFoldDB" id="A0A5M3XUZ1"/>
<dbReference type="SUPFAM" id="SSF52499">
    <property type="entry name" value="Isochorismatase-like hydrolases"/>
    <property type="match status" value="1"/>
</dbReference>
<dbReference type="Proteomes" id="UP000377595">
    <property type="component" value="Unassembled WGS sequence"/>
</dbReference>
<dbReference type="InterPro" id="IPR016291">
    <property type="entry name" value="Isochorismatase"/>
</dbReference>
<protein>
    <submittedName>
        <fullName evidence="3">N-carbamoylsarcosine amidase</fullName>
    </submittedName>
</protein>
<dbReference type="PANTHER" id="PTHR43540">
    <property type="entry name" value="PEROXYUREIDOACRYLATE/UREIDOACRYLATE AMIDOHYDROLASE-RELATED"/>
    <property type="match status" value="1"/>
</dbReference>
<dbReference type="InterPro" id="IPR050272">
    <property type="entry name" value="Isochorismatase-like_hydrls"/>
</dbReference>
<accession>A0A5M3XUZ1</accession>
<evidence type="ECO:0000256" key="1">
    <source>
        <dbReference type="ARBA" id="ARBA00022801"/>
    </source>
</evidence>
<evidence type="ECO:0000313" key="3">
    <source>
        <dbReference type="EMBL" id="GES24706.1"/>
    </source>
</evidence>
<dbReference type="Gene3D" id="3.40.50.850">
    <property type="entry name" value="Isochorismatase-like"/>
    <property type="match status" value="1"/>
</dbReference>
<dbReference type="EMBL" id="BLAF01000055">
    <property type="protein sequence ID" value="GES24706.1"/>
    <property type="molecule type" value="Genomic_DNA"/>
</dbReference>
<dbReference type="Pfam" id="PF00857">
    <property type="entry name" value="Isochorismatase"/>
    <property type="match status" value="1"/>
</dbReference>
<dbReference type="PANTHER" id="PTHR43540:SF1">
    <property type="entry name" value="ISOCHORISMATASE HYDROLASE"/>
    <property type="match status" value="1"/>
</dbReference>
<dbReference type="InterPro" id="IPR000868">
    <property type="entry name" value="Isochorismatase-like_dom"/>
</dbReference>
<gene>
    <name evidence="3" type="ORF">Aple_076050</name>
</gene>
<proteinExistence type="predicted"/>